<dbReference type="InterPro" id="IPR002347">
    <property type="entry name" value="SDR_fam"/>
</dbReference>
<dbReference type="Proteomes" id="UP001286456">
    <property type="component" value="Unassembled WGS sequence"/>
</dbReference>
<dbReference type="PANTHER" id="PTHR43544">
    <property type="entry name" value="SHORT-CHAIN DEHYDROGENASE/REDUCTASE"/>
    <property type="match status" value="1"/>
</dbReference>
<dbReference type="GO" id="GO:0019748">
    <property type="term" value="P:secondary metabolic process"/>
    <property type="evidence" value="ECO:0007669"/>
    <property type="project" value="TreeGrafter"/>
</dbReference>
<accession>A0AAE0MA46</accession>
<dbReference type="Gene3D" id="3.40.50.720">
    <property type="entry name" value="NAD(P)-binding Rossmann-like Domain"/>
    <property type="match status" value="1"/>
</dbReference>
<dbReference type="GO" id="GO:0005737">
    <property type="term" value="C:cytoplasm"/>
    <property type="evidence" value="ECO:0007669"/>
    <property type="project" value="TreeGrafter"/>
</dbReference>
<reference evidence="4" key="1">
    <citation type="journal article" date="2023" name="Mol. Phylogenet. Evol.">
        <title>Genome-scale phylogeny and comparative genomics of the fungal order Sordariales.</title>
        <authorList>
            <person name="Hensen N."/>
            <person name="Bonometti L."/>
            <person name="Westerberg I."/>
            <person name="Brannstrom I.O."/>
            <person name="Guillou S."/>
            <person name="Cros-Aarteil S."/>
            <person name="Calhoun S."/>
            <person name="Haridas S."/>
            <person name="Kuo A."/>
            <person name="Mondo S."/>
            <person name="Pangilinan J."/>
            <person name="Riley R."/>
            <person name="LaButti K."/>
            <person name="Andreopoulos B."/>
            <person name="Lipzen A."/>
            <person name="Chen C."/>
            <person name="Yan M."/>
            <person name="Daum C."/>
            <person name="Ng V."/>
            <person name="Clum A."/>
            <person name="Steindorff A."/>
            <person name="Ohm R.A."/>
            <person name="Martin F."/>
            <person name="Silar P."/>
            <person name="Natvig D.O."/>
            <person name="Lalanne C."/>
            <person name="Gautier V."/>
            <person name="Ament-Velasquez S.L."/>
            <person name="Kruys A."/>
            <person name="Hutchinson M.I."/>
            <person name="Powell A.J."/>
            <person name="Barry K."/>
            <person name="Miller A.N."/>
            <person name="Grigoriev I.V."/>
            <person name="Debuchy R."/>
            <person name="Gladieux P."/>
            <person name="Hiltunen Thoren M."/>
            <person name="Johannesson H."/>
        </authorList>
    </citation>
    <scope>NUCLEOTIDE SEQUENCE</scope>
    <source>
        <strain evidence="4">SMH4131-1</strain>
    </source>
</reference>
<dbReference type="InterPro" id="IPR020904">
    <property type="entry name" value="Sc_DH/Rdtase_CS"/>
</dbReference>
<evidence type="ECO:0000256" key="3">
    <source>
        <dbReference type="RuleBase" id="RU000363"/>
    </source>
</evidence>
<dbReference type="PRINTS" id="PR00080">
    <property type="entry name" value="SDRFAMILY"/>
</dbReference>
<keyword evidence="2" id="KW-0521">NADP</keyword>
<sequence>MSSNKIVLVTGANRGLGYAILQVAGARNPSTTFILASRDLAAGQQAKTALEQEGIQAKIDVLKLDVTNDDEVLAAVQHVATKYGHLDVLVNNAGIISVIPDRTLPTLRRCMNDMLNVNVTSVGIVTTGFTPLLQQSTHKPRVINITSGLGSIANTLAKPITRYPPYGVSKVALNGVTAHMQSIENDRAAKAGEAGGAEGGAHIRFFSVAPGLLKTAFTNFNENGLDAKEGAEAVARLIADDEGKFVGGAQLECVGGEMKTVPW</sequence>
<dbReference type="AlphaFoldDB" id="A0AAE0MA46"/>
<proteinExistence type="inferred from homology"/>
<reference evidence="4" key="2">
    <citation type="submission" date="2023-06" db="EMBL/GenBank/DDBJ databases">
        <authorList>
            <consortium name="Lawrence Berkeley National Laboratory"/>
            <person name="Haridas S."/>
            <person name="Hensen N."/>
            <person name="Bonometti L."/>
            <person name="Westerberg I."/>
            <person name="Brannstrom I.O."/>
            <person name="Guillou S."/>
            <person name="Cros-Aarteil S."/>
            <person name="Calhoun S."/>
            <person name="Kuo A."/>
            <person name="Mondo S."/>
            <person name="Pangilinan J."/>
            <person name="Riley R."/>
            <person name="Labutti K."/>
            <person name="Andreopoulos B."/>
            <person name="Lipzen A."/>
            <person name="Chen C."/>
            <person name="Yanf M."/>
            <person name="Daum C."/>
            <person name="Ng V."/>
            <person name="Clum A."/>
            <person name="Steindorff A."/>
            <person name="Ohm R."/>
            <person name="Martin F."/>
            <person name="Silar P."/>
            <person name="Natvig D."/>
            <person name="Lalanne C."/>
            <person name="Gautier V."/>
            <person name="Ament-Velasquez S.L."/>
            <person name="Kruys A."/>
            <person name="Hutchinson M.I."/>
            <person name="Powell A.J."/>
            <person name="Barry K."/>
            <person name="Miller A.N."/>
            <person name="Grigoriev I.V."/>
            <person name="Debuchy R."/>
            <person name="Gladieux P."/>
            <person name="Thoren M.H."/>
            <person name="Johannesson H."/>
        </authorList>
    </citation>
    <scope>NUCLEOTIDE SEQUENCE</scope>
    <source>
        <strain evidence="4">SMH4131-1</strain>
    </source>
</reference>
<evidence type="ECO:0000313" key="5">
    <source>
        <dbReference type="Proteomes" id="UP001286456"/>
    </source>
</evidence>
<evidence type="ECO:0000256" key="1">
    <source>
        <dbReference type="ARBA" id="ARBA00006484"/>
    </source>
</evidence>
<evidence type="ECO:0000313" key="4">
    <source>
        <dbReference type="EMBL" id="KAK3324590.1"/>
    </source>
</evidence>
<comment type="caution">
    <text evidence="4">The sequence shown here is derived from an EMBL/GenBank/DDBJ whole genome shotgun (WGS) entry which is preliminary data.</text>
</comment>
<dbReference type="InterPro" id="IPR036291">
    <property type="entry name" value="NAD(P)-bd_dom_sf"/>
</dbReference>
<evidence type="ECO:0000256" key="2">
    <source>
        <dbReference type="ARBA" id="ARBA00022857"/>
    </source>
</evidence>
<dbReference type="PROSITE" id="PS00061">
    <property type="entry name" value="ADH_SHORT"/>
    <property type="match status" value="1"/>
</dbReference>
<organism evidence="4 5">
    <name type="scientific">Cercophora scortea</name>
    <dbReference type="NCBI Taxonomy" id="314031"/>
    <lineage>
        <taxon>Eukaryota</taxon>
        <taxon>Fungi</taxon>
        <taxon>Dikarya</taxon>
        <taxon>Ascomycota</taxon>
        <taxon>Pezizomycotina</taxon>
        <taxon>Sordariomycetes</taxon>
        <taxon>Sordariomycetidae</taxon>
        <taxon>Sordariales</taxon>
        <taxon>Lasiosphaeriaceae</taxon>
        <taxon>Cercophora</taxon>
    </lineage>
</organism>
<dbReference type="GO" id="GO:0016491">
    <property type="term" value="F:oxidoreductase activity"/>
    <property type="evidence" value="ECO:0007669"/>
    <property type="project" value="TreeGrafter"/>
</dbReference>
<dbReference type="InterPro" id="IPR051468">
    <property type="entry name" value="Fungal_SecMetab_SDRs"/>
</dbReference>
<protein>
    <submittedName>
        <fullName evidence="4">Short chain dehydrogenase/reductase family protein</fullName>
    </submittedName>
</protein>
<name>A0AAE0MA46_9PEZI</name>
<dbReference type="PANTHER" id="PTHR43544:SF32">
    <property type="entry name" value="CHAIN DEHYDROGENASE, PUTATIVE (AFU_ORTHOLOGUE AFUA_5G01530)-RELATED"/>
    <property type="match status" value="1"/>
</dbReference>
<keyword evidence="5" id="KW-1185">Reference proteome</keyword>
<dbReference type="Pfam" id="PF00106">
    <property type="entry name" value="adh_short"/>
    <property type="match status" value="1"/>
</dbReference>
<gene>
    <name evidence="4" type="ORF">B0T19DRAFT_233198</name>
</gene>
<dbReference type="SUPFAM" id="SSF51735">
    <property type="entry name" value="NAD(P)-binding Rossmann-fold domains"/>
    <property type="match status" value="1"/>
</dbReference>
<comment type="similarity">
    <text evidence="1 3">Belongs to the short-chain dehydrogenases/reductases (SDR) family.</text>
</comment>
<dbReference type="EMBL" id="JAUEPO010000004">
    <property type="protein sequence ID" value="KAK3324590.1"/>
    <property type="molecule type" value="Genomic_DNA"/>
</dbReference>
<dbReference type="PRINTS" id="PR00081">
    <property type="entry name" value="GDHRDH"/>
</dbReference>